<dbReference type="InterPro" id="IPR046219">
    <property type="entry name" value="DUF6252"/>
</dbReference>
<reference evidence="1 2" key="1">
    <citation type="submission" date="2021-05" db="EMBL/GenBank/DDBJ databases">
        <title>Aequorivita echinoideorum JCM 30378 genome.</title>
        <authorList>
            <person name="Zhang H."/>
            <person name="Li C."/>
        </authorList>
    </citation>
    <scope>NUCLEOTIDE SEQUENCE [LARGE SCALE GENOMIC DNA]</scope>
    <source>
        <strain evidence="1 2">JCM30378</strain>
    </source>
</reference>
<protein>
    <submittedName>
        <fullName evidence="1">Uncharacterized protein</fullName>
    </submittedName>
</protein>
<accession>A0ABS5S306</accession>
<organism evidence="1 2">
    <name type="scientific">Aequorivita echinoideorum</name>
    <dbReference type="NCBI Taxonomy" id="1549647"/>
    <lineage>
        <taxon>Bacteria</taxon>
        <taxon>Pseudomonadati</taxon>
        <taxon>Bacteroidota</taxon>
        <taxon>Flavobacteriia</taxon>
        <taxon>Flavobacteriales</taxon>
        <taxon>Flavobacteriaceae</taxon>
        <taxon>Aequorivita</taxon>
    </lineage>
</organism>
<dbReference type="EMBL" id="JAHCTB010000001">
    <property type="protein sequence ID" value="MBT0606840.1"/>
    <property type="molecule type" value="Genomic_DNA"/>
</dbReference>
<dbReference type="Proteomes" id="UP001297092">
    <property type="component" value="Unassembled WGS sequence"/>
</dbReference>
<evidence type="ECO:0000313" key="2">
    <source>
        <dbReference type="Proteomes" id="UP001297092"/>
    </source>
</evidence>
<dbReference type="PROSITE" id="PS51257">
    <property type="entry name" value="PROKAR_LIPOPROTEIN"/>
    <property type="match status" value="1"/>
</dbReference>
<dbReference type="RefSeq" id="WP_214111713.1">
    <property type="nucleotide sequence ID" value="NZ_JAHCTB010000001.1"/>
</dbReference>
<keyword evidence="2" id="KW-1185">Reference proteome</keyword>
<sequence length="265" mass="28429">MVRFLCILLTTFSIISCEDNEDNQVALRAEIDDVSYVASGARAAKNEDGTVSVQGLTGEESILLRIPSVNPGTYLLGGEGGNLGIYENRQGVTFNTQLAGEGEVVITEFNSGTNTVTGNFNFTAISAGIDTVYVENGFIYQIPYVDEPMADPTAAGSFTAKIDGSSFLPIYVTARRRNNSIQVTGGSSNNIIGFIFRNTITAGTYELPNAIVQARYQSNDGNNGAEAGEVTITEHNTSTMNIRGTFSFITDLNEISEGSFNVTYQ</sequence>
<evidence type="ECO:0000313" key="1">
    <source>
        <dbReference type="EMBL" id="MBT0606840.1"/>
    </source>
</evidence>
<comment type="caution">
    <text evidence="1">The sequence shown here is derived from an EMBL/GenBank/DDBJ whole genome shotgun (WGS) entry which is preliminary data.</text>
</comment>
<gene>
    <name evidence="1" type="ORF">KIV10_01480</name>
</gene>
<dbReference type="Pfam" id="PF19765">
    <property type="entry name" value="DUF6252"/>
    <property type="match status" value="2"/>
</dbReference>
<proteinExistence type="predicted"/>
<name>A0ABS5S306_9FLAO</name>